<protein>
    <submittedName>
        <fullName evidence="2">Uncharacterized protein</fullName>
    </submittedName>
</protein>
<feature type="compositionally biased region" description="Polar residues" evidence="1">
    <location>
        <begin position="1"/>
        <end position="10"/>
    </location>
</feature>
<name>A0A0A9GQ14_ARUDO</name>
<evidence type="ECO:0000256" key="1">
    <source>
        <dbReference type="SAM" id="MobiDB-lite"/>
    </source>
</evidence>
<reference evidence="2" key="2">
    <citation type="journal article" date="2015" name="Data Brief">
        <title>Shoot transcriptome of the giant reed, Arundo donax.</title>
        <authorList>
            <person name="Barrero R.A."/>
            <person name="Guerrero F.D."/>
            <person name="Moolhuijzen P."/>
            <person name="Goolsby J.A."/>
            <person name="Tidwell J."/>
            <person name="Bellgard S.E."/>
            <person name="Bellgard M.I."/>
        </authorList>
    </citation>
    <scope>NUCLEOTIDE SEQUENCE</scope>
    <source>
        <tissue evidence="2">Shoot tissue taken approximately 20 cm above the soil surface</tissue>
    </source>
</reference>
<organism evidence="2">
    <name type="scientific">Arundo donax</name>
    <name type="common">Giant reed</name>
    <name type="synonym">Donax arundinaceus</name>
    <dbReference type="NCBI Taxonomy" id="35708"/>
    <lineage>
        <taxon>Eukaryota</taxon>
        <taxon>Viridiplantae</taxon>
        <taxon>Streptophyta</taxon>
        <taxon>Embryophyta</taxon>
        <taxon>Tracheophyta</taxon>
        <taxon>Spermatophyta</taxon>
        <taxon>Magnoliopsida</taxon>
        <taxon>Liliopsida</taxon>
        <taxon>Poales</taxon>
        <taxon>Poaceae</taxon>
        <taxon>PACMAD clade</taxon>
        <taxon>Arundinoideae</taxon>
        <taxon>Arundineae</taxon>
        <taxon>Arundo</taxon>
    </lineage>
</organism>
<accession>A0A0A9GQ14</accession>
<dbReference type="AlphaFoldDB" id="A0A0A9GQ14"/>
<sequence>MESLNQTTTQTDKKIKSMWRRKKSVNPIDGTAGGGAPVRPREPSASPLVR</sequence>
<feature type="region of interest" description="Disordered" evidence="1">
    <location>
        <begin position="1"/>
        <end position="50"/>
    </location>
</feature>
<reference evidence="2" key="1">
    <citation type="submission" date="2014-09" db="EMBL/GenBank/DDBJ databases">
        <authorList>
            <person name="Magalhaes I.L.F."/>
            <person name="Oliveira U."/>
            <person name="Santos F.R."/>
            <person name="Vidigal T.H.D.A."/>
            <person name="Brescovit A.D."/>
            <person name="Santos A.J."/>
        </authorList>
    </citation>
    <scope>NUCLEOTIDE SEQUENCE</scope>
    <source>
        <tissue evidence="2">Shoot tissue taken approximately 20 cm above the soil surface</tissue>
    </source>
</reference>
<proteinExistence type="predicted"/>
<dbReference type="EMBL" id="GBRH01172387">
    <property type="protein sequence ID" value="JAE25509.1"/>
    <property type="molecule type" value="Transcribed_RNA"/>
</dbReference>
<evidence type="ECO:0000313" key="2">
    <source>
        <dbReference type="EMBL" id="JAE25509.1"/>
    </source>
</evidence>